<comment type="caution">
    <text evidence="1">The sequence shown here is derived from an EMBL/GenBank/DDBJ whole genome shotgun (WGS) entry which is preliminary data.</text>
</comment>
<evidence type="ECO:0000313" key="2">
    <source>
        <dbReference type="Proteomes" id="UP000239560"/>
    </source>
</evidence>
<dbReference type="Proteomes" id="UP000239560">
    <property type="component" value="Unassembled WGS sequence"/>
</dbReference>
<name>A0A2T0ACZ7_RHOTO</name>
<sequence length="200" mass="21446">MMDVFHEIDNDLSESEIKQKRYILKKARLIYDSQVATPALTVVVEEGRKILAALLVEEQNRRTTRAAHRMADAPLPPLETFSQVLKRVSRQVAAEERPPTAAAATPFPYAASPAPFSQPTSAPPLGHATLSFAQAAASAMARAPMAFDPVGAASPMEGFETGPDYSSFLNTLASEDWTATAFTSPGGDEAGLLDQLAATW</sequence>
<organism evidence="1 2">
    <name type="scientific">Rhodotorula toruloides</name>
    <name type="common">Yeast</name>
    <name type="synonym">Rhodosporidium toruloides</name>
    <dbReference type="NCBI Taxonomy" id="5286"/>
    <lineage>
        <taxon>Eukaryota</taxon>
        <taxon>Fungi</taxon>
        <taxon>Dikarya</taxon>
        <taxon>Basidiomycota</taxon>
        <taxon>Pucciniomycotina</taxon>
        <taxon>Microbotryomycetes</taxon>
        <taxon>Sporidiobolales</taxon>
        <taxon>Sporidiobolaceae</taxon>
        <taxon>Rhodotorula</taxon>
    </lineage>
</organism>
<gene>
    <name evidence="1" type="ORF">AAT19DRAFT_12903</name>
</gene>
<dbReference type="EMBL" id="LCTV02000003">
    <property type="protein sequence ID" value="PRQ75881.1"/>
    <property type="molecule type" value="Genomic_DNA"/>
</dbReference>
<proteinExistence type="predicted"/>
<evidence type="ECO:0000313" key="1">
    <source>
        <dbReference type="EMBL" id="PRQ75881.1"/>
    </source>
</evidence>
<reference evidence="1 2" key="1">
    <citation type="journal article" date="2018" name="Elife">
        <title>Functional genomics of lipid metabolism in the oleaginous yeast Rhodosporidium toruloides.</title>
        <authorList>
            <person name="Coradetti S.T."/>
            <person name="Pinel D."/>
            <person name="Geiselman G."/>
            <person name="Ito M."/>
            <person name="Mondo S."/>
            <person name="Reilly M.C."/>
            <person name="Cheng Y.F."/>
            <person name="Bauer S."/>
            <person name="Grigoriev I."/>
            <person name="Gladden J.M."/>
            <person name="Simmons B.A."/>
            <person name="Brem R."/>
            <person name="Arkin A.P."/>
            <person name="Skerker J.M."/>
        </authorList>
    </citation>
    <scope>NUCLEOTIDE SEQUENCE [LARGE SCALE GENOMIC DNA]</scope>
    <source>
        <strain evidence="1 2">NBRC 0880</strain>
    </source>
</reference>
<protein>
    <submittedName>
        <fullName evidence="1">Uncharacterized protein</fullName>
    </submittedName>
</protein>
<dbReference type="AlphaFoldDB" id="A0A2T0ACZ7"/>
<accession>A0A2T0ACZ7</accession>